<dbReference type="KEGG" id="vg:29058787"/>
<gene>
    <name evidence="1" type="ORF">AR9_g069</name>
</gene>
<dbReference type="Proteomes" id="UP000202618">
    <property type="component" value="Segment"/>
</dbReference>
<sequence length="249" mass="29002">MGRIFMESEQGIVEVEEKGNIYELTEIMKEKGRSVKLKKTHFMEIDELVKSMDFNLVSDSVITNFELQFLIGNSDVVNRKDSDIELFFHKRLKVFLTEMLVEKLSNNEIKGATYSFFGNMGNEHFVSHIDKVQIFKDENKANFVFSSVLDGKINSLDVDLHKMKNEFHVDKLFNIMNNIIGEDVHTINLNCSYNTLNNRRLFNVNMLPLLIGYKTSTTQTENYLCTITVFDINLWKEPFMIDKELGRNI</sequence>
<dbReference type="EMBL" id="KU878088">
    <property type="protein sequence ID" value="AMS01153.1"/>
    <property type="molecule type" value="Genomic_DNA"/>
</dbReference>
<organism evidence="1 2">
    <name type="scientific">Bacillus phage AR9</name>
    <dbReference type="NCBI Taxonomy" id="1815509"/>
    <lineage>
        <taxon>Viruses</taxon>
        <taxon>Duplodnaviria</taxon>
        <taxon>Heunggongvirae</taxon>
        <taxon>Uroviricota</taxon>
        <taxon>Caudoviricetes</taxon>
        <taxon>Takahashivirus</taxon>
        <taxon>Bacillus phage PBS1</taxon>
    </lineage>
</organism>
<dbReference type="GeneID" id="29058787"/>
<dbReference type="RefSeq" id="YP_009282973.1">
    <property type="nucleotide sequence ID" value="NC_031039.1"/>
</dbReference>
<protein>
    <submittedName>
        <fullName evidence="1">Uncharacterized protein</fullName>
    </submittedName>
</protein>
<name>A0A172JHX1_BPPB1</name>
<proteinExistence type="predicted"/>
<reference evidence="1 2" key="1">
    <citation type="journal article" date="2016" name="Virology">
        <title>The genome of AR9, a giant transducing Bacillus phage encoding two multisubunit RNA polymerases.</title>
        <authorList>
            <person name="Lavysh D."/>
            <person name="Sokolova M."/>
            <person name="Minakhin L."/>
            <person name="Yakunina M."/>
            <person name="Artamonova T."/>
            <person name="Kozyavkin S."/>
            <person name="Makarova K.S."/>
            <person name="Koonin E.V."/>
            <person name="Severinov K."/>
        </authorList>
    </citation>
    <scope>NUCLEOTIDE SEQUENCE [LARGE SCALE GENOMIC DNA]</scope>
</reference>
<evidence type="ECO:0000313" key="2">
    <source>
        <dbReference type="Proteomes" id="UP000202618"/>
    </source>
</evidence>
<accession>A0A172JHX1</accession>
<evidence type="ECO:0000313" key="1">
    <source>
        <dbReference type="EMBL" id="AMS01153.1"/>
    </source>
</evidence>